<dbReference type="PANTHER" id="PTHR10579:SF43">
    <property type="entry name" value="ZINC FINGER (C3HC4-TYPE RING FINGER) FAMILY PROTEIN"/>
    <property type="match status" value="1"/>
</dbReference>
<feature type="domain" description="VWFA" evidence="2">
    <location>
        <begin position="43"/>
        <end position="249"/>
    </location>
</feature>
<evidence type="ECO:0000313" key="3">
    <source>
        <dbReference type="EMBL" id="MFB2891588.1"/>
    </source>
</evidence>
<sequence>MLNVVVKSHRVSLKANTTEAQKLFVMFKVIPKAEVAKTRPPLVLALAIDTSSSMQLFADQQKAEDEINRRGLQREQQTTSDGKYQTVNLSLPTKLDQAIASARALIDDSRLLPEDKVTVIHFDDDAKAILPLTRLSSKQSLHTAIDSLRQYSGATHMGKGLDCAKQQLCDLPGQVAKRVLLLTDGQTFDESECRAIAPQFTEANTPIIAIGLGDEYNEELLLELAQVTQGRPYHLQKIEELGQILNEEVGTSVREVVTNLQATVSTVKGVTLDTITRVYPSLSDVNLTGSQHRLGNVVAGDYTVFILEFTVSGVERPPSRVRIAQLGLAGDAPGLGRREEFPPQNLFVEFTTDEAAIAEVDAEVLGYVQQKNVDRMVNDAVRSAKEDPNRARQTLQVAVNMTKRLGNSAVTKMLENTLEELNKTGTISPNTAKTIRAGGRTKTIKTQGTKQMEGVPSQDEIRRLTGA</sequence>
<reference evidence="3 4" key="1">
    <citation type="submission" date="2024-09" db="EMBL/GenBank/DDBJ databases">
        <title>Floridaenema gen nov. (Aerosakkonemataceae, Aerosakkonematales ord. nov., Cyanobacteria) from benthic tropical and subtropical fresh waters, with the description of four new species.</title>
        <authorList>
            <person name="Moretto J.A."/>
            <person name="Berthold D.E."/>
            <person name="Lefler F.W."/>
            <person name="Huang I.-S."/>
            <person name="Laughinghouse H. IV."/>
        </authorList>
    </citation>
    <scope>NUCLEOTIDE SEQUENCE [LARGE SCALE GENOMIC DNA]</scope>
    <source>
        <strain evidence="3 4">BLCC-F50</strain>
    </source>
</reference>
<dbReference type="Pfam" id="PF00092">
    <property type="entry name" value="VWA"/>
    <property type="match status" value="1"/>
</dbReference>
<dbReference type="EMBL" id="JBHFNR010000015">
    <property type="protein sequence ID" value="MFB2891588.1"/>
    <property type="molecule type" value="Genomic_DNA"/>
</dbReference>
<proteinExistence type="predicted"/>
<dbReference type="InterPro" id="IPR002035">
    <property type="entry name" value="VWF_A"/>
</dbReference>
<keyword evidence="4" id="KW-1185">Reference proteome</keyword>
<dbReference type="Gene3D" id="3.40.50.410">
    <property type="entry name" value="von Willebrand factor, type A domain"/>
    <property type="match status" value="1"/>
</dbReference>
<dbReference type="InterPro" id="IPR051266">
    <property type="entry name" value="CLCR"/>
</dbReference>
<evidence type="ECO:0000256" key="1">
    <source>
        <dbReference type="SAM" id="MobiDB-lite"/>
    </source>
</evidence>
<comment type="caution">
    <text evidence="3">The sequence shown here is derived from an EMBL/GenBank/DDBJ whole genome shotgun (WGS) entry which is preliminary data.</text>
</comment>
<protein>
    <submittedName>
        <fullName evidence="3">VWA domain-containing protein</fullName>
    </submittedName>
</protein>
<dbReference type="RefSeq" id="WP_413261266.1">
    <property type="nucleotide sequence ID" value="NZ_JBHFNR010000015.1"/>
</dbReference>
<dbReference type="Proteomes" id="UP001576784">
    <property type="component" value="Unassembled WGS sequence"/>
</dbReference>
<gene>
    <name evidence="3" type="ORF">ACE1CI_01455</name>
</gene>
<name>A0ABV4XK27_9CYAN</name>
<dbReference type="SUPFAM" id="SSF53300">
    <property type="entry name" value="vWA-like"/>
    <property type="match status" value="1"/>
</dbReference>
<dbReference type="InterPro" id="IPR036465">
    <property type="entry name" value="vWFA_dom_sf"/>
</dbReference>
<dbReference type="SMART" id="SM00327">
    <property type="entry name" value="VWA"/>
    <property type="match status" value="1"/>
</dbReference>
<accession>A0ABV4XK27</accession>
<dbReference type="PROSITE" id="PS50234">
    <property type="entry name" value="VWFA"/>
    <property type="match status" value="1"/>
</dbReference>
<dbReference type="PANTHER" id="PTHR10579">
    <property type="entry name" value="CALCIUM-ACTIVATED CHLORIDE CHANNEL REGULATOR"/>
    <property type="match status" value="1"/>
</dbReference>
<evidence type="ECO:0000313" key="4">
    <source>
        <dbReference type="Proteomes" id="UP001576784"/>
    </source>
</evidence>
<evidence type="ECO:0000259" key="2">
    <source>
        <dbReference type="PROSITE" id="PS50234"/>
    </source>
</evidence>
<feature type="region of interest" description="Disordered" evidence="1">
    <location>
        <begin position="441"/>
        <end position="467"/>
    </location>
</feature>
<organism evidence="3 4">
    <name type="scientific">Floridaenema flaviceps BLCC-F50</name>
    <dbReference type="NCBI Taxonomy" id="3153642"/>
    <lineage>
        <taxon>Bacteria</taxon>
        <taxon>Bacillati</taxon>
        <taxon>Cyanobacteriota</taxon>
        <taxon>Cyanophyceae</taxon>
        <taxon>Oscillatoriophycideae</taxon>
        <taxon>Aerosakkonematales</taxon>
        <taxon>Aerosakkonemataceae</taxon>
        <taxon>Floridanema</taxon>
        <taxon>Floridanema flaviceps</taxon>
    </lineage>
</organism>